<accession>A0ABR7NHD3</accession>
<dbReference type="Proteomes" id="UP000658131">
    <property type="component" value="Unassembled WGS sequence"/>
</dbReference>
<evidence type="ECO:0000313" key="1">
    <source>
        <dbReference type="EMBL" id="MBC8575812.1"/>
    </source>
</evidence>
<keyword evidence="2" id="KW-1185">Reference proteome</keyword>
<protein>
    <submittedName>
        <fullName evidence="1">DUF2634 domain-containing protein</fullName>
    </submittedName>
</protein>
<reference evidence="1 2" key="1">
    <citation type="submission" date="2020-08" db="EMBL/GenBank/DDBJ databases">
        <title>Genome public.</title>
        <authorList>
            <person name="Liu C."/>
            <person name="Sun Q."/>
        </authorList>
    </citation>
    <scope>NUCLEOTIDE SEQUENCE [LARGE SCALE GENOMIC DNA]</scope>
    <source>
        <strain evidence="1 2">BX1</strain>
    </source>
</reference>
<organism evidence="1 2">
    <name type="scientific">Yanshouia hominis</name>
    <dbReference type="NCBI Taxonomy" id="2763673"/>
    <lineage>
        <taxon>Bacteria</taxon>
        <taxon>Bacillati</taxon>
        <taxon>Bacillota</taxon>
        <taxon>Clostridia</taxon>
        <taxon>Eubacteriales</taxon>
        <taxon>Oscillospiraceae</taxon>
        <taxon>Yanshouia</taxon>
    </lineage>
</organism>
<sequence>MSLFPIIQPETAEQTVDLPLCREVKWDYENNIPVWRGGEPVIVSGAQAVLSWAYRALQVPRYRFAVYTWGYGNECESLIGTAYTDELKQAEAARYVRECLLVHPYISEVSEVRVKFDEGTLRVSCVLETVYGEVDLDV</sequence>
<comment type="caution">
    <text evidence="1">The sequence shown here is derived from an EMBL/GenBank/DDBJ whole genome shotgun (WGS) entry which is preliminary data.</text>
</comment>
<dbReference type="RefSeq" id="WP_262399382.1">
    <property type="nucleotide sequence ID" value="NZ_JACRTB010000007.1"/>
</dbReference>
<dbReference type="InterPro" id="IPR020288">
    <property type="entry name" value="Sheath_initiator"/>
</dbReference>
<dbReference type="Pfam" id="PF10934">
    <property type="entry name" value="Sheath_initiator"/>
    <property type="match status" value="1"/>
</dbReference>
<proteinExistence type="predicted"/>
<name>A0ABR7NHD3_9FIRM</name>
<gene>
    <name evidence="1" type="ORF">H8717_05220</name>
</gene>
<evidence type="ECO:0000313" key="2">
    <source>
        <dbReference type="Proteomes" id="UP000658131"/>
    </source>
</evidence>
<dbReference type="EMBL" id="JACRTB010000007">
    <property type="protein sequence ID" value="MBC8575812.1"/>
    <property type="molecule type" value="Genomic_DNA"/>
</dbReference>